<gene>
    <name evidence="1" type="ORF">Q783_01925</name>
</gene>
<reference evidence="1 2" key="1">
    <citation type="journal article" date="2013" name="Genome Announc.">
        <title>Complete Genome Sequence of Carnobacterium gilichinskyi Strain WN1359T (DSM 27470T).</title>
        <authorList>
            <person name="Leonard M.T."/>
            <person name="Panayotova N."/>
            <person name="Farmerie W.G."/>
            <person name="Triplett E.W."/>
            <person name="Nicholson W.L."/>
        </authorList>
    </citation>
    <scope>NUCLEOTIDE SEQUENCE [LARGE SCALE GENOMIC DNA]</scope>
    <source>
        <strain evidence="1 2">WN1359</strain>
    </source>
</reference>
<evidence type="ECO:0000313" key="1">
    <source>
        <dbReference type="EMBL" id="AGY82765.1"/>
    </source>
</evidence>
<name>U5SC04_9LACT</name>
<sequence>MENDSVYEIAFQPFEVIIKYYYSKGPVILAETGEQSVYFSNSVYLKR</sequence>
<dbReference type="AlphaFoldDB" id="U5SC04"/>
<accession>U5SC04</accession>
<dbReference type="HOGENOM" id="CLU_3166018_0_0_9"/>
<protein>
    <submittedName>
        <fullName evidence="1">Uncharacterized protein</fullName>
    </submittedName>
</protein>
<dbReference type="EMBL" id="CP006812">
    <property type="protein sequence ID" value="AGY82765.1"/>
    <property type="molecule type" value="Genomic_DNA"/>
</dbReference>
<dbReference type="Proteomes" id="UP000017469">
    <property type="component" value="Chromosome"/>
</dbReference>
<evidence type="ECO:0000313" key="2">
    <source>
        <dbReference type="Proteomes" id="UP000017469"/>
    </source>
</evidence>
<dbReference type="STRING" id="1266845.Q783_01925"/>
<dbReference type="KEGG" id="caw:Q783_01925"/>
<proteinExistence type="predicted"/>
<organism evidence="1 2">
    <name type="scientific">Carnobacterium inhibens subsp. gilichinskyi</name>
    <dbReference type="NCBI Taxonomy" id="1266845"/>
    <lineage>
        <taxon>Bacteria</taxon>
        <taxon>Bacillati</taxon>
        <taxon>Bacillota</taxon>
        <taxon>Bacilli</taxon>
        <taxon>Lactobacillales</taxon>
        <taxon>Carnobacteriaceae</taxon>
        <taxon>Carnobacterium</taxon>
    </lineage>
</organism>